<dbReference type="NCBIfam" id="TIGR03592">
    <property type="entry name" value="yidC_oxa1_cterm"/>
    <property type="match status" value="1"/>
</dbReference>
<dbReference type="Pfam" id="PF02096">
    <property type="entry name" value="60KD_IMP"/>
    <property type="match status" value="1"/>
</dbReference>
<evidence type="ECO:0000256" key="5">
    <source>
        <dbReference type="ARBA" id="ARBA00022475"/>
    </source>
</evidence>
<feature type="transmembrane region" description="Helical" evidence="18">
    <location>
        <begin position="5"/>
        <end position="23"/>
    </location>
</feature>
<comment type="subcellular location">
    <subcellularLocation>
        <location evidence="1">Cell membrane</location>
        <topology evidence="1">Multi-pass membrane protein</topology>
    </subcellularLocation>
    <subcellularLocation>
        <location evidence="16">Membrane</location>
        <topology evidence="16">Multi-pass membrane protein</topology>
    </subcellularLocation>
</comment>
<comment type="caution">
    <text evidence="20">The sequence shown here is derived from an EMBL/GenBank/DDBJ whole genome shotgun (WGS) entry which is preliminary data.</text>
</comment>
<evidence type="ECO:0000256" key="4">
    <source>
        <dbReference type="ARBA" id="ARBA00022448"/>
    </source>
</evidence>
<feature type="region of interest" description="Disordered" evidence="17">
    <location>
        <begin position="263"/>
        <end position="337"/>
    </location>
</feature>
<keyword evidence="7" id="KW-0653">Protein transport</keyword>
<comment type="similarity">
    <text evidence="2">Belongs to the OXA1/ALB3/YidC family. Type 1 subfamily.</text>
</comment>
<organism evidence="20 21">
    <name type="scientific">Demequina sediminis</name>
    <dbReference type="NCBI Taxonomy" id="1930058"/>
    <lineage>
        <taxon>Bacteria</taxon>
        <taxon>Bacillati</taxon>
        <taxon>Actinomycetota</taxon>
        <taxon>Actinomycetes</taxon>
        <taxon>Micrococcales</taxon>
        <taxon>Demequinaceae</taxon>
        <taxon>Demequina</taxon>
    </lineage>
</organism>
<evidence type="ECO:0000256" key="15">
    <source>
        <dbReference type="ARBA" id="ARBA00033342"/>
    </source>
</evidence>
<evidence type="ECO:0000256" key="18">
    <source>
        <dbReference type="SAM" id="Phobius"/>
    </source>
</evidence>
<evidence type="ECO:0000256" key="11">
    <source>
        <dbReference type="ARBA" id="ARBA00025034"/>
    </source>
</evidence>
<dbReference type="InterPro" id="IPR047196">
    <property type="entry name" value="YidC_ALB_C"/>
</dbReference>
<sequence length="337" mass="37253">MIDTILFPLEWVVANIMVIWHKFWTLLGLDPAAGITWALAIVGLVVTIRAALIPLFVKQIKASRAMQMIAPDLRKIQDKYKGKKDQASREAMSRETMELYSKHKTNPFSSCLPMLVQAPIFFALFRVLNYRLEGNVNGGGNTDGIGMLTNELATQAQQADLFGASLSDTFFNSEGAAAKILSAVLIIAMVATTFTTQRQLTMKNMPASALEGPMAQQQKILMYALPFIFVITGPNFPVGVLIYWTTTNLWTMGQQFYVIRNNPTPGSEADRQHQERLAAKAARRAARRGEDPAVVVIEQEPVEEPKRSGQRQQPKRKGRGGSKPQSAAGGDQEKDNS</sequence>
<dbReference type="InterPro" id="IPR001708">
    <property type="entry name" value="YidC/ALB3/OXA1/COX18"/>
</dbReference>
<evidence type="ECO:0000256" key="9">
    <source>
        <dbReference type="ARBA" id="ARBA00023136"/>
    </source>
</evidence>
<keyword evidence="9 18" id="KW-0472">Membrane</keyword>
<feature type="transmembrane region" description="Helical" evidence="18">
    <location>
        <begin position="176"/>
        <end position="195"/>
    </location>
</feature>
<accession>A0ABP9WI97</accession>
<dbReference type="InterPro" id="IPR028055">
    <property type="entry name" value="YidC/Oxa/ALB_C"/>
</dbReference>
<keyword evidence="8 18" id="KW-1133">Transmembrane helix</keyword>
<dbReference type="PANTHER" id="PTHR12428">
    <property type="entry name" value="OXA1"/>
    <property type="match status" value="1"/>
</dbReference>
<evidence type="ECO:0000256" key="17">
    <source>
        <dbReference type="SAM" id="MobiDB-lite"/>
    </source>
</evidence>
<evidence type="ECO:0000256" key="12">
    <source>
        <dbReference type="ARBA" id="ARBA00026028"/>
    </source>
</evidence>
<dbReference type="RefSeq" id="WP_286214498.1">
    <property type="nucleotide sequence ID" value="NZ_AP027736.1"/>
</dbReference>
<keyword evidence="10" id="KW-0143">Chaperone</keyword>
<evidence type="ECO:0000256" key="1">
    <source>
        <dbReference type="ARBA" id="ARBA00004651"/>
    </source>
</evidence>
<feature type="transmembrane region" description="Helical" evidence="18">
    <location>
        <begin position="35"/>
        <end position="57"/>
    </location>
</feature>
<feature type="transmembrane region" description="Helical" evidence="18">
    <location>
        <begin position="220"/>
        <end position="244"/>
    </location>
</feature>
<feature type="compositionally biased region" description="Basic and acidic residues" evidence="17">
    <location>
        <begin position="268"/>
        <end position="278"/>
    </location>
</feature>
<dbReference type="NCBIfam" id="NF002350">
    <property type="entry name" value="PRK01315.1"/>
    <property type="match status" value="1"/>
</dbReference>
<evidence type="ECO:0000256" key="8">
    <source>
        <dbReference type="ARBA" id="ARBA00022989"/>
    </source>
</evidence>
<dbReference type="CDD" id="cd20070">
    <property type="entry name" value="5TM_YidC_Alb3"/>
    <property type="match status" value="1"/>
</dbReference>
<evidence type="ECO:0000259" key="19">
    <source>
        <dbReference type="Pfam" id="PF02096"/>
    </source>
</evidence>
<evidence type="ECO:0000256" key="10">
    <source>
        <dbReference type="ARBA" id="ARBA00023186"/>
    </source>
</evidence>
<proteinExistence type="inferred from homology"/>
<comment type="subunit">
    <text evidence="12">Interacts with the Sec translocase complex via SecD. Specifically interacts with transmembrane segments of nascent integral membrane proteins during membrane integration.</text>
</comment>
<evidence type="ECO:0000256" key="7">
    <source>
        <dbReference type="ARBA" id="ARBA00022927"/>
    </source>
</evidence>
<evidence type="ECO:0000256" key="6">
    <source>
        <dbReference type="ARBA" id="ARBA00022692"/>
    </source>
</evidence>
<evidence type="ECO:0000256" key="13">
    <source>
        <dbReference type="ARBA" id="ARBA00031538"/>
    </source>
</evidence>
<reference evidence="20 21" key="1">
    <citation type="submission" date="2024-02" db="EMBL/GenBank/DDBJ databases">
        <title>Lysinimicrobium sediminis NBRC 112286.</title>
        <authorList>
            <person name="Ichikawa N."/>
            <person name="Katano-Makiyama Y."/>
            <person name="Hidaka K."/>
        </authorList>
    </citation>
    <scope>NUCLEOTIDE SEQUENCE [LARGE SCALE GENOMIC DNA]</scope>
    <source>
        <strain evidence="20 21">NBRC 112286</strain>
    </source>
</reference>
<evidence type="ECO:0000256" key="16">
    <source>
        <dbReference type="RuleBase" id="RU003945"/>
    </source>
</evidence>
<dbReference type="PANTHER" id="PTHR12428:SF65">
    <property type="entry name" value="CYTOCHROME C OXIDASE ASSEMBLY PROTEIN COX18, MITOCHONDRIAL"/>
    <property type="match status" value="1"/>
</dbReference>
<keyword evidence="21" id="KW-1185">Reference proteome</keyword>
<dbReference type="EMBL" id="BAABRR010000004">
    <property type="protein sequence ID" value="GAA5518505.1"/>
    <property type="molecule type" value="Genomic_DNA"/>
</dbReference>
<evidence type="ECO:0000256" key="2">
    <source>
        <dbReference type="ARBA" id="ARBA00010527"/>
    </source>
</evidence>
<keyword evidence="6 16" id="KW-0812">Transmembrane</keyword>
<keyword evidence="4" id="KW-0813">Transport</keyword>
<keyword evidence="5" id="KW-1003">Cell membrane</keyword>
<protein>
    <recommendedName>
        <fullName evidence="3">Membrane protein insertase YidC</fullName>
    </recommendedName>
    <alternativeName>
        <fullName evidence="15">Foldase YidC</fullName>
    </alternativeName>
    <alternativeName>
        <fullName evidence="14">Membrane integrase YidC</fullName>
    </alternativeName>
    <alternativeName>
        <fullName evidence="13">Membrane protein YidC</fullName>
    </alternativeName>
</protein>
<evidence type="ECO:0000256" key="14">
    <source>
        <dbReference type="ARBA" id="ARBA00033245"/>
    </source>
</evidence>
<dbReference type="Proteomes" id="UP001426770">
    <property type="component" value="Unassembled WGS sequence"/>
</dbReference>
<evidence type="ECO:0000313" key="20">
    <source>
        <dbReference type="EMBL" id="GAA5518505.1"/>
    </source>
</evidence>
<evidence type="ECO:0000313" key="21">
    <source>
        <dbReference type="Proteomes" id="UP001426770"/>
    </source>
</evidence>
<gene>
    <name evidence="20" type="primary">yidC</name>
    <name evidence="20" type="ORF">Lsed01_00932</name>
</gene>
<feature type="domain" description="Membrane insertase YidC/Oxa/ALB C-terminal" evidence="19">
    <location>
        <begin position="37"/>
        <end position="259"/>
    </location>
</feature>
<comment type="function">
    <text evidence="11">Required for the insertion and/or proper folding and/or complex formation of integral membrane proteins into the membrane. Involved in integration of membrane proteins that insert both dependently and independently of the Sec translocase complex, as well as at least some lipoproteins. Aids folding of multispanning membrane proteins.</text>
</comment>
<evidence type="ECO:0000256" key="3">
    <source>
        <dbReference type="ARBA" id="ARBA00015325"/>
    </source>
</evidence>
<name>A0ABP9WI97_9MICO</name>